<dbReference type="GO" id="GO:0046872">
    <property type="term" value="F:metal ion binding"/>
    <property type="evidence" value="ECO:0007669"/>
    <property type="project" value="UniProtKB-KW"/>
</dbReference>
<dbReference type="PROSITE" id="PS51192">
    <property type="entry name" value="HELICASE_ATP_BIND_1"/>
    <property type="match status" value="1"/>
</dbReference>
<dbReference type="NCBIfam" id="TIGR00614">
    <property type="entry name" value="recQ_fam"/>
    <property type="match status" value="1"/>
</dbReference>
<dbReference type="PROSITE" id="PS51194">
    <property type="entry name" value="HELICASE_CTER"/>
    <property type="match status" value="1"/>
</dbReference>
<dbReference type="InterPro" id="IPR027417">
    <property type="entry name" value="P-loop_NTPase"/>
</dbReference>
<dbReference type="SUPFAM" id="SSF52540">
    <property type="entry name" value="P-loop containing nucleoside triphosphate hydrolases"/>
    <property type="match status" value="1"/>
</dbReference>
<dbReference type="GO" id="GO:0005524">
    <property type="term" value="F:ATP binding"/>
    <property type="evidence" value="ECO:0007669"/>
    <property type="project" value="UniProtKB-KW"/>
</dbReference>
<evidence type="ECO:0000256" key="7">
    <source>
        <dbReference type="ARBA" id="ARBA00023125"/>
    </source>
</evidence>
<dbReference type="InterPro" id="IPR032284">
    <property type="entry name" value="RecQ_Zn-bd"/>
</dbReference>
<dbReference type="RefSeq" id="WP_090367485.1">
    <property type="nucleotide sequence ID" value="NZ_FNUA01000002.1"/>
</dbReference>
<evidence type="ECO:0000313" key="20">
    <source>
        <dbReference type="Proteomes" id="UP000423257"/>
    </source>
</evidence>
<gene>
    <name evidence="16" type="ORF">C9383_22625</name>
    <name evidence="15" type="ORF">F7R03_20655</name>
    <name evidence="17" type="ORF">SAMN04490198_1993</name>
</gene>
<comment type="catalytic activity">
    <reaction evidence="9">
        <text>Couples ATP hydrolysis with the unwinding of duplex DNA by translocating in the 3'-5' direction.</text>
        <dbReference type="EC" id="5.6.2.4"/>
    </reaction>
</comment>
<evidence type="ECO:0000256" key="1">
    <source>
        <dbReference type="ARBA" id="ARBA00005446"/>
    </source>
</evidence>
<evidence type="ECO:0000256" key="2">
    <source>
        <dbReference type="ARBA" id="ARBA00022723"/>
    </source>
</evidence>
<evidence type="ECO:0000256" key="5">
    <source>
        <dbReference type="ARBA" id="ARBA00022806"/>
    </source>
</evidence>
<evidence type="ECO:0000313" key="19">
    <source>
        <dbReference type="Proteomes" id="UP000240476"/>
    </source>
</evidence>
<evidence type="ECO:0000256" key="11">
    <source>
        <dbReference type="ARBA" id="ARBA00044535"/>
    </source>
</evidence>
<evidence type="ECO:0000313" key="16">
    <source>
        <dbReference type="EMBL" id="PTC22594.1"/>
    </source>
</evidence>
<dbReference type="Pfam" id="PF00270">
    <property type="entry name" value="DEAD"/>
    <property type="match status" value="1"/>
</dbReference>
<evidence type="ECO:0000313" key="18">
    <source>
        <dbReference type="Proteomes" id="UP000199129"/>
    </source>
</evidence>
<reference evidence="15 20" key="3">
    <citation type="submission" date="2019-09" db="EMBL/GenBank/DDBJ databases">
        <title>Draft genome sequences of 48 bacterial type strains from the CCUG.</title>
        <authorList>
            <person name="Tunovic T."/>
            <person name="Pineiro-Iglesias B."/>
            <person name="Unosson C."/>
            <person name="Inganas E."/>
            <person name="Ohlen M."/>
            <person name="Cardew S."/>
            <person name="Jensie-Markopoulos S."/>
            <person name="Salva-Serra F."/>
            <person name="Jaen-Luchoro D."/>
            <person name="Karlsson R."/>
            <person name="Svensson-Stadler L."/>
            <person name="Chun J."/>
            <person name="Moore E."/>
        </authorList>
    </citation>
    <scope>NUCLEOTIDE SEQUENCE [LARGE SCALE GENOMIC DNA]</scope>
    <source>
        <strain evidence="15 20">CCUG 51524</strain>
    </source>
</reference>
<dbReference type="EMBL" id="VZPQ01000013">
    <property type="protein sequence ID" value="KAB0565007.1"/>
    <property type="molecule type" value="Genomic_DNA"/>
</dbReference>
<dbReference type="Gene3D" id="1.10.10.10">
    <property type="entry name" value="Winged helix-like DNA-binding domain superfamily/Winged helix DNA-binding domain"/>
    <property type="match status" value="1"/>
</dbReference>
<evidence type="ECO:0000256" key="3">
    <source>
        <dbReference type="ARBA" id="ARBA00022741"/>
    </source>
</evidence>
<dbReference type="Pfam" id="PF16124">
    <property type="entry name" value="RecQ_Zn_bind"/>
    <property type="match status" value="1"/>
</dbReference>
<dbReference type="Pfam" id="PF00271">
    <property type="entry name" value="Helicase_C"/>
    <property type="match status" value="1"/>
</dbReference>
<dbReference type="InterPro" id="IPR002464">
    <property type="entry name" value="DNA/RNA_helicase_DEAH_CS"/>
</dbReference>
<keyword evidence="5 17" id="KW-0347">Helicase</keyword>
<dbReference type="Gene3D" id="3.40.50.300">
    <property type="entry name" value="P-loop containing nucleotide triphosphate hydrolases"/>
    <property type="match status" value="2"/>
</dbReference>
<dbReference type="GO" id="GO:0006281">
    <property type="term" value="P:DNA repair"/>
    <property type="evidence" value="ECO:0007669"/>
    <property type="project" value="TreeGrafter"/>
</dbReference>
<dbReference type="GO" id="GO:0043138">
    <property type="term" value="F:3'-5' DNA helicase activity"/>
    <property type="evidence" value="ECO:0007669"/>
    <property type="project" value="UniProtKB-EC"/>
</dbReference>
<comment type="similarity">
    <text evidence="1">Belongs to the helicase family. RecQ subfamily.</text>
</comment>
<dbReference type="GO" id="GO:0016787">
    <property type="term" value="F:hydrolase activity"/>
    <property type="evidence" value="ECO:0007669"/>
    <property type="project" value="UniProtKB-KW"/>
</dbReference>
<dbReference type="PANTHER" id="PTHR13710">
    <property type="entry name" value="DNA HELICASE RECQ FAMILY MEMBER"/>
    <property type="match status" value="1"/>
</dbReference>
<dbReference type="EC" id="5.6.2.4" evidence="10"/>
<dbReference type="InterPro" id="IPR001650">
    <property type="entry name" value="Helicase_C-like"/>
</dbReference>
<dbReference type="Proteomes" id="UP000199129">
    <property type="component" value="Unassembled WGS sequence"/>
</dbReference>
<keyword evidence="3" id="KW-0547">Nucleotide-binding</keyword>
<evidence type="ECO:0000256" key="9">
    <source>
        <dbReference type="ARBA" id="ARBA00034617"/>
    </source>
</evidence>
<protein>
    <recommendedName>
        <fullName evidence="11">ATP-dependent DNA helicase RecQ</fullName>
        <ecNumber evidence="10">5.6.2.4</ecNumber>
    </recommendedName>
    <alternativeName>
        <fullName evidence="12">DNA 3'-5' helicase RecQ</fullName>
    </alternativeName>
</protein>
<evidence type="ECO:0000256" key="10">
    <source>
        <dbReference type="ARBA" id="ARBA00034808"/>
    </source>
</evidence>
<evidence type="ECO:0000256" key="6">
    <source>
        <dbReference type="ARBA" id="ARBA00022840"/>
    </source>
</evidence>
<reference evidence="17 18" key="1">
    <citation type="submission" date="2016-10" db="EMBL/GenBank/DDBJ databases">
        <authorList>
            <person name="de Groot N.N."/>
        </authorList>
    </citation>
    <scope>NUCLEOTIDE SEQUENCE [LARGE SCALE GENOMIC DNA]</scope>
    <source>
        <strain evidence="17 18">BS3265</strain>
    </source>
</reference>
<reference evidence="16 19" key="2">
    <citation type="submission" date="2018-03" db="EMBL/GenBank/DDBJ databases">
        <title>Draft genome sequence of the type strain of Pseudomonas palleroniana LMG 23076, isolated from rice in Cameroon.</title>
        <authorList>
            <person name="Tambong J.T."/>
        </authorList>
    </citation>
    <scope>NUCLEOTIDE SEQUENCE [LARGE SCALE GENOMIC DNA]</scope>
    <source>
        <strain evidence="16 19">LMG 23076</strain>
    </source>
</reference>
<dbReference type="PROSITE" id="PS00690">
    <property type="entry name" value="DEAH_ATP_HELICASE"/>
    <property type="match status" value="1"/>
</dbReference>
<keyword evidence="19" id="KW-1185">Reference proteome</keyword>
<dbReference type="CDD" id="cd18018">
    <property type="entry name" value="DEXHc_RecQ4-like"/>
    <property type="match status" value="1"/>
</dbReference>
<evidence type="ECO:0000256" key="8">
    <source>
        <dbReference type="ARBA" id="ARBA00023235"/>
    </source>
</evidence>
<dbReference type="InterPro" id="IPR011545">
    <property type="entry name" value="DEAD/DEAH_box_helicase_dom"/>
</dbReference>
<evidence type="ECO:0000256" key="4">
    <source>
        <dbReference type="ARBA" id="ARBA00022801"/>
    </source>
</evidence>
<name>A0A1H5K413_9PSED</name>
<dbReference type="InterPro" id="IPR004589">
    <property type="entry name" value="DNA_helicase_ATP-dep_RecQ"/>
</dbReference>
<evidence type="ECO:0000313" key="15">
    <source>
        <dbReference type="EMBL" id="KAB0565007.1"/>
    </source>
</evidence>
<sequence>MHDTLQQVFGYPQFRPGQEQTVRAVLAGRSAAAIFPTGSGKSLCYQLSAVLLPHLTLVVSPLLALMQDQLGFLQRHGISAGSIDSAQSRDEANEVMARARSGELKILMISVERLKNERFRNFLQSVQISLLVVDEAHCISEWGHNFRPDYLKLPDYQRQFNIPQALLLTATATPKVIADMQAKFSIAPQDVVTTGFYRPNLNLLVEPVSGPDKRRRLVEWMGERANQPSIVYVTLQKTAEQIAEHLNRNGIQAEAYHAGLPHDRREGIQQRFMGGRSNCIVATIAFGMGIDKSDIRNVVHFDLPKSIENYSQEIGRAGRDAQASDCLVLANRDSLNVLENFVYGDTPEQEGILRVLEALHAARPEGQWEFLLRSLSEHSNIRELPLKTLLVQLELKGVIAPRYAFYAEYRFKYLVEPEALLARFSGERQQFVAAIIEVCKRARTWATVDFDRLYQQHNAERNRVVKALDYFQEQGLIELESKQMTEVYSLLDTDFDPQALSAELYTGFKQHEVTEVARIHAMLDLFATGHCLGQRLAEYFGDENAPQRCGHCSVCHGRVAHLPPPPSLPPLVDKNFMELCGDFIHRHHALTGQLPGSERLTRFLGGISVPLFNSLKARGIPGFAALEDYPYAEVREWAEAHLKHL</sequence>
<accession>A0A1H5K413</accession>
<evidence type="ECO:0000259" key="13">
    <source>
        <dbReference type="PROSITE" id="PS51192"/>
    </source>
</evidence>
<dbReference type="Proteomes" id="UP000423257">
    <property type="component" value="Unassembled WGS sequence"/>
</dbReference>
<organism evidence="17 18">
    <name type="scientific">Pseudomonas palleroniana</name>
    <dbReference type="NCBI Taxonomy" id="191390"/>
    <lineage>
        <taxon>Bacteria</taxon>
        <taxon>Pseudomonadati</taxon>
        <taxon>Pseudomonadota</taxon>
        <taxon>Gammaproteobacteria</taxon>
        <taxon>Pseudomonadales</taxon>
        <taxon>Pseudomonadaceae</taxon>
        <taxon>Pseudomonas</taxon>
    </lineage>
</organism>
<keyword evidence="6" id="KW-0067">ATP-binding</keyword>
<dbReference type="EMBL" id="FNUA01000002">
    <property type="protein sequence ID" value="SEE58791.1"/>
    <property type="molecule type" value="Genomic_DNA"/>
</dbReference>
<dbReference type="GO" id="GO:0005737">
    <property type="term" value="C:cytoplasm"/>
    <property type="evidence" value="ECO:0007669"/>
    <property type="project" value="TreeGrafter"/>
</dbReference>
<dbReference type="InterPro" id="IPR014001">
    <property type="entry name" value="Helicase_ATP-bd"/>
</dbReference>
<dbReference type="SMART" id="SM00487">
    <property type="entry name" value="DEXDc"/>
    <property type="match status" value="1"/>
</dbReference>
<evidence type="ECO:0000259" key="14">
    <source>
        <dbReference type="PROSITE" id="PS51194"/>
    </source>
</evidence>
<dbReference type="GO" id="GO:0030894">
    <property type="term" value="C:replisome"/>
    <property type="evidence" value="ECO:0007669"/>
    <property type="project" value="TreeGrafter"/>
</dbReference>
<dbReference type="GO" id="GO:0003677">
    <property type="term" value="F:DNA binding"/>
    <property type="evidence" value="ECO:0007669"/>
    <property type="project" value="UniProtKB-KW"/>
</dbReference>
<dbReference type="Proteomes" id="UP000240476">
    <property type="component" value="Unassembled WGS sequence"/>
</dbReference>
<dbReference type="PANTHER" id="PTHR13710:SF105">
    <property type="entry name" value="ATP-DEPENDENT DNA HELICASE Q1"/>
    <property type="match status" value="1"/>
</dbReference>
<evidence type="ECO:0000313" key="17">
    <source>
        <dbReference type="EMBL" id="SEE58791.1"/>
    </source>
</evidence>
<dbReference type="SMART" id="SM00490">
    <property type="entry name" value="HELICc"/>
    <property type="match status" value="1"/>
</dbReference>
<evidence type="ECO:0000256" key="12">
    <source>
        <dbReference type="ARBA" id="ARBA00044550"/>
    </source>
</evidence>
<proteinExistence type="inferred from homology"/>
<keyword evidence="7" id="KW-0238">DNA-binding</keyword>
<feature type="domain" description="Helicase C-terminal" evidence="14">
    <location>
        <begin position="213"/>
        <end position="360"/>
    </location>
</feature>
<keyword evidence="4" id="KW-0378">Hydrolase</keyword>
<keyword evidence="8" id="KW-0413">Isomerase</keyword>
<dbReference type="GO" id="GO:0043590">
    <property type="term" value="C:bacterial nucleoid"/>
    <property type="evidence" value="ECO:0007669"/>
    <property type="project" value="TreeGrafter"/>
</dbReference>
<dbReference type="InterPro" id="IPR036388">
    <property type="entry name" value="WH-like_DNA-bd_sf"/>
</dbReference>
<keyword evidence="2" id="KW-0479">Metal-binding</keyword>
<dbReference type="GO" id="GO:0009378">
    <property type="term" value="F:four-way junction helicase activity"/>
    <property type="evidence" value="ECO:0007669"/>
    <property type="project" value="TreeGrafter"/>
</dbReference>
<dbReference type="AlphaFoldDB" id="A0A1H5K413"/>
<dbReference type="GO" id="GO:0006310">
    <property type="term" value="P:DNA recombination"/>
    <property type="evidence" value="ECO:0007669"/>
    <property type="project" value="InterPro"/>
</dbReference>
<dbReference type="EMBL" id="PYWX01000066">
    <property type="protein sequence ID" value="PTC22594.1"/>
    <property type="molecule type" value="Genomic_DNA"/>
</dbReference>
<feature type="domain" description="Helicase ATP-binding" evidence="13">
    <location>
        <begin position="22"/>
        <end position="190"/>
    </location>
</feature>